<organism evidence="1 2">
    <name type="scientific">Lasiosphaeris hirsuta</name>
    <dbReference type="NCBI Taxonomy" id="260670"/>
    <lineage>
        <taxon>Eukaryota</taxon>
        <taxon>Fungi</taxon>
        <taxon>Dikarya</taxon>
        <taxon>Ascomycota</taxon>
        <taxon>Pezizomycotina</taxon>
        <taxon>Sordariomycetes</taxon>
        <taxon>Sordariomycetidae</taxon>
        <taxon>Sordariales</taxon>
        <taxon>Lasiosphaeriaceae</taxon>
        <taxon>Lasiosphaeris</taxon>
    </lineage>
</organism>
<dbReference type="EMBL" id="JAUKUA010000002">
    <property type="protein sequence ID" value="KAK0725869.1"/>
    <property type="molecule type" value="Genomic_DNA"/>
</dbReference>
<comment type="caution">
    <text evidence="1">The sequence shown here is derived from an EMBL/GenBank/DDBJ whole genome shotgun (WGS) entry which is preliminary data.</text>
</comment>
<keyword evidence="2" id="KW-1185">Reference proteome</keyword>
<name>A0AA40E2S4_9PEZI</name>
<accession>A0AA40E2S4</accession>
<dbReference type="Proteomes" id="UP001172102">
    <property type="component" value="Unassembled WGS sequence"/>
</dbReference>
<sequence length="292" mass="32776">MEDLNQPFETTFELAEGGLQLGKDRPRPLDRNNIVEREAGHAGFKSTVHRVQYGTCGGQRACLVTFNFAFHWPPSRSRRFRSARITVYFGSEADTQDDSDYDSDDADIEIDGKEPSVVYLAPGLIYGRPQALHEEKTRNWELPISIQAPGGGPSVGVNLGGSTTANADRHVRMNIRGAKRSSNYSDIDDIAEWTITENSVQLDGIPPCFQAAVVLRWPATRDRVMASIVVEPEFDFSLLNLWYTYRLRQRRRDPICFDGKTSKGDAVDIGKDFSDKSFQWSTAVSVPTEYMV</sequence>
<gene>
    <name evidence="1" type="ORF">B0H67DRAFT_142262</name>
</gene>
<evidence type="ECO:0000313" key="1">
    <source>
        <dbReference type="EMBL" id="KAK0725869.1"/>
    </source>
</evidence>
<dbReference type="AlphaFoldDB" id="A0AA40E2S4"/>
<proteinExistence type="predicted"/>
<protein>
    <submittedName>
        <fullName evidence="1">Uncharacterized protein</fullName>
    </submittedName>
</protein>
<reference evidence="1" key="1">
    <citation type="submission" date="2023-06" db="EMBL/GenBank/DDBJ databases">
        <title>Genome-scale phylogeny and comparative genomics of the fungal order Sordariales.</title>
        <authorList>
            <consortium name="Lawrence Berkeley National Laboratory"/>
            <person name="Hensen N."/>
            <person name="Bonometti L."/>
            <person name="Westerberg I."/>
            <person name="Brannstrom I.O."/>
            <person name="Guillou S."/>
            <person name="Cros-Aarteil S."/>
            <person name="Calhoun S."/>
            <person name="Haridas S."/>
            <person name="Kuo A."/>
            <person name="Mondo S."/>
            <person name="Pangilinan J."/>
            <person name="Riley R."/>
            <person name="Labutti K."/>
            <person name="Andreopoulos B."/>
            <person name="Lipzen A."/>
            <person name="Chen C."/>
            <person name="Yanf M."/>
            <person name="Daum C."/>
            <person name="Ng V."/>
            <person name="Clum A."/>
            <person name="Steindorff A."/>
            <person name="Ohm R."/>
            <person name="Martin F."/>
            <person name="Silar P."/>
            <person name="Natvig D."/>
            <person name="Lalanne C."/>
            <person name="Gautier V."/>
            <person name="Ament-Velasquez S.L."/>
            <person name="Kruys A."/>
            <person name="Hutchinson M.I."/>
            <person name="Powell A.J."/>
            <person name="Barry K."/>
            <person name="Miller A.N."/>
            <person name="Grigoriev I.V."/>
            <person name="Debuchy R."/>
            <person name="Gladieux P."/>
            <person name="Thoren M.H."/>
            <person name="Johannesson H."/>
        </authorList>
    </citation>
    <scope>NUCLEOTIDE SEQUENCE</scope>
    <source>
        <strain evidence="1">SMH4607-1</strain>
    </source>
</reference>
<evidence type="ECO:0000313" key="2">
    <source>
        <dbReference type="Proteomes" id="UP001172102"/>
    </source>
</evidence>